<protein>
    <submittedName>
        <fullName evidence="3">HlyD family efflux transporter periplasmic adaptor subunit</fullName>
    </submittedName>
</protein>
<evidence type="ECO:0000313" key="3">
    <source>
        <dbReference type="EMBL" id="TCJ11674.1"/>
    </source>
</evidence>
<dbReference type="Gene3D" id="2.40.50.100">
    <property type="match status" value="1"/>
</dbReference>
<comment type="caution">
    <text evidence="3">The sequence shown here is derived from an EMBL/GenBank/DDBJ whole genome shotgun (WGS) entry which is preliminary data.</text>
</comment>
<dbReference type="EMBL" id="SJZB01000051">
    <property type="protein sequence ID" value="TCJ11674.1"/>
    <property type="molecule type" value="Genomic_DNA"/>
</dbReference>
<dbReference type="AlphaFoldDB" id="A0A4R1B112"/>
<feature type="region of interest" description="Disordered" evidence="2">
    <location>
        <begin position="139"/>
        <end position="164"/>
    </location>
</feature>
<dbReference type="OrthoDB" id="9813967at2"/>
<dbReference type="FunFam" id="2.40.50.100:FF:000077">
    <property type="entry name" value="Glycoside hydrolase family 43"/>
    <property type="match status" value="1"/>
</dbReference>
<name>A0A4R1B112_9PROT</name>
<organism evidence="3 4">
    <name type="scientific">Parasulfuritortus cantonensis</name>
    <dbReference type="NCBI Taxonomy" id="2528202"/>
    <lineage>
        <taxon>Bacteria</taxon>
        <taxon>Pseudomonadati</taxon>
        <taxon>Pseudomonadota</taxon>
        <taxon>Betaproteobacteria</taxon>
        <taxon>Nitrosomonadales</taxon>
        <taxon>Thiobacillaceae</taxon>
        <taxon>Parasulfuritortus</taxon>
    </lineage>
</organism>
<dbReference type="GO" id="GO:0005886">
    <property type="term" value="C:plasma membrane"/>
    <property type="evidence" value="ECO:0007669"/>
    <property type="project" value="TreeGrafter"/>
</dbReference>
<dbReference type="Proteomes" id="UP000295443">
    <property type="component" value="Unassembled WGS sequence"/>
</dbReference>
<keyword evidence="4" id="KW-1185">Reference proteome</keyword>
<proteinExistence type="predicted"/>
<dbReference type="RefSeq" id="WP_131448920.1">
    <property type="nucleotide sequence ID" value="NZ_SJZB01000051.1"/>
</dbReference>
<feature type="compositionally biased region" description="Polar residues" evidence="2">
    <location>
        <begin position="140"/>
        <end position="153"/>
    </location>
</feature>
<evidence type="ECO:0000256" key="1">
    <source>
        <dbReference type="SAM" id="Coils"/>
    </source>
</evidence>
<feature type="coiled-coil region" evidence="1">
    <location>
        <begin position="82"/>
        <end position="109"/>
    </location>
</feature>
<gene>
    <name evidence="3" type="ORF">EZJ19_14765</name>
</gene>
<dbReference type="SUPFAM" id="SSF111369">
    <property type="entry name" value="HlyD-like secretion proteins"/>
    <property type="match status" value="2"/>
</dbReference>
<dbReference type="Gene3D" id="2.40.30.170">
    <property type="match status" value="1"/>
</dbReference>
<evidence type="ECO:0000256" key="2">
    <source>
        <dbReference type="SAM" id="MobiDB-lite"/>
    </source>
</evidence>
<dbReference type="PANTHER" id="PTHR30438:SF2">
    <property type="entry name" value="MEMBRANE PROTEIN"/>
    <property type="match status" value="1"/>
</dbReference>
<evidence type="ECO:0000313" key="4">
    <source>
        <dbReference type="Proteomes" id="UP000295443"/>
    </source>
</evidence>
<keyword evidence="1" id="KW-0175">Coiled coil</keyword>
<dbReference type="Gene3D" id="1.10.287.470">
    <property type="entry name" value="Helix hairpin bin"/>
    <property type="match status" value="2"/>
</dbReference>
<reference evidence="3 4" key="1">
    <citation type="submission" date="2019-03" db="EMBL/GenBank/DDBJ databases">
        <title>Genome sequence of Thiobacillaceae bacterium LSR1, a sulfur-oxidizing bacterium isolated from freshwater sediment.</title>
        <authorList>
            <person name="Li S."/>
        </authorList>
    </citation>
    <scope>NUCLEOTIDE SEQUENCE [LARGE SCALE GENOMIC DNA]</scope>
    <source>
        <strain evidence="3 4">LSR1</strain>
    </source>
</reference>
<dbReference type="PANTHER" id="PTHR30438">
    <property type="entry name" value="36 KDA ANTIGEN-RELATED"/>
    <property type="match status" value="1"/>
</dbReference>
<accession>A0A4R1B112</accession>
<sequence>MNNTVKTWLVRGLLVALLGALAGFAWLKYRGNGADAGLASGNGRIEATEIDIASKFPGRVKEIRVGEGDFVKAGEVVAAMDTESLDAQLNQAEAQLRQAESSVAIAQSQLGQRRAEKAAMLAVLAQRQAELEVAHKRQARSSTLAKEGASSQQEADDDNARVESATAAVSAARAQVAATEAAITTAEAQVTGAGSTVAAARASVARIRADLDDATLKAPRDGRVQYRVVQPGEVIGAGGRVLNMVDLSDVYMTFFLPTAAAGKLALGDEVHLVLDAAPQYVVPARVSYVADVAQFTPKTVETAVEREKLMFRVKARIDPALLKQHIMRVKTGLPGMAYVRVDKTVPWPDRLALKPLPQ</sequence>